<name>A0ABT3G668_9BACT</name>
<evidence type="ECO:0000313" key="2">
    <source>
        <dbReference type="Proteomes" id="UP001165653"/>
    </source>
</evidence>
<dbReference type="EMBL" id="JAPDDR010000008">
    <property type="protein sequence ID" value="MCW1914984.1"/>
    <property type="molecule type" value="Genomic_DNA"/>
</dbReference>
<dbReference type="PROSITE" id="PS52050">
    <property type="entry name" value="WYL"/>
    <property type="match status" value="1"/>
</dbReference>
<sequence>MKKQKRAPLSAVRDAIRECRVIRFSYEGQSYTVKPVELGRSTGGSLIVKACVREGPADGLRGWANFYYWKIRSLEILPERFDPGTGPESLHPVAA</sequence>
<proteinExistence type="predicted"/>
<comment type="caution">
    <text evidence="1">The sequence shown here is derived from an EMBL/GenBank/DDBJ whole genome shotgun (WGS) entry which is preliminary data.</text>
</comment>
<evidence type="ECO:0000313" key="1">
    <source>
        <dbReference type="EMBL" id="MCW1914984.1"/>
    </source>
</evidence>
<dbReference type="RefSeq" id="WP_264514526.1">
    <property type="nucleotide sequence ID" value="NZ_JAPDDR010000008.1"/>
</dbReference>
<dbReference type="Proteomes" id="UP001165653">
    <property type="component" value="Unassembled WGS sequence"/>
</dbReference>
<accession>A0ABT3G668</accession>
<gene>
    <name evidence="1" type="ORF">OJ996_15455</name>
</gene>
<organism evidence="1 2">
    <name type="scientific">Luteolibacter rhizosphaerae</name>
    <dbReference type="NCBI Taxonomy" id="2989719"/>
    <lineage>
        <taxon>Bacteria</taxon>
        <taxon>Pseudomonadati</taxon>
        <taxon>Verrucomicrobiota</taxon>
        <taxon>Verrucomicrobiia</taxon>
        <taxon>Verrucomicrobiales</taxon>
        <taxon>Verrucomicrobiaceae</taxon>
        <taxon>Luteolibacter</taxon>
    </lineage>
</organism>
<protein>
    <submittedName>
        <fullName evidence="1">WYL domain-containing protein</fullName>
    </submittedName>
</protein>
<reference evidence="1" key="1">
    <citation type="submission" date="2022-10" db="EMBL/GenBank/DDBJ databases">
        <title>Luteolibacter sp. GHJ8, whole genome shotgun sequencing project.</title>
        <authorList>
            <person name="Zhao G."/>
            <person name="Shen L."/>
        </authorList>
    </citation>
    <scope>NUCLEOTIDE SEQUENCE</scope>
    <source>
        <strain evidence="1">GHJ8</strain>
    </source>
</reference>
<keyword evidence="2" id="KW-1185">Reference proteome</keyword>